<gene>
    <name evidence="1" type="ORF">C2845_PM07G33990</name>
</gene>
<keyword evidence="2" id="KW-1185">Reference proteome</keyword>
<dbReference type="Proteomes" id="UP000275267">
    <property type="component" value="Unassembled WGS sequence"/>
</dbReference>
<protein>
    <submittedName>
        <fullName evidence="1">Uncharacterized protein</fullName>
    </submittedName>
</protein>
<dbReference type="EMBL" id="PQIB02000004">
    <property type="protein sequence ID" value="RLN21965.1"/>
    <property type="molecule type" value="Genomic_DNA"/>
</dbReference>
<organism evidence="1 2">
    <name type="scientific">Panicum miliaceum</name>
    <name type="common">Proso millet</name>
    <name type="synonym">Broomcorn millet</name>
    <dbReference type="NCBI Taxonomy" id="4540"/>
    <lineage>
        <taxon>Eukaryota</taxon>
        <taxon>Viridiplantae</taxon>
        <taxon>Streptophyta</taxon>
        <taxon>Embryophyta</taxon>
        <taxon>Tracheophyta</taxon>
        <taxon>Spermatophyta</taxon>
        <taxon>Magnoliopsida</taxon>
        <taxon>Liliopsida</taxon>
        <taxon>Poales</taxon>
        <taxon>Poaceae</taxon>
        <taxon>PACMAD clade</taxon>
        <taxon>Panicoideae</taxon>
        <taxon>Panicodae</taxon>
        <taxon>Paniceae</taxon>
        <taxon>Panicinae</taxon>
        <taxon>Panicum</taxon>
        <taxon>Panicum sect. Panicum</taxon>
    </lineage>
</organism>
<comment type="caution">
    <text evidence="1">The sequence shown here is derived from an EMBL/GenBank/DDBJ whole genome shotgun (WGS) entry which is preliminary data.</text>
</comment>
<sequence length="240" mass="27102">MPAVGKPMNFVLEEVRFRELHGNLTYHHCCMKKLMIAIVLDESPSWSWMIFSTSLPTGCTLEWLAFFWETSRSTSESFYATTSTSPEVSGTRVVEAYSMAFWSQSYDFSAMESITSPSSSESATMSVARTNSSSISLELTYPPSAVAMYARRLGQSFMTCPMALQRWHTMLEEQLVEAPGESSFFYNGACNLATIPFAVRKSSYYCKYSTSFLKKRGQISTWIAHTAPAAILSIRWRHFC</sequence>
<evidence type="ECO:0000313" key="2">
    <source>
        <dbReference type="Proteomes" id="UP000275267"/>
    </source>
</evidence>
<evidence type="ECO:0000313" key="1">
    <source>
        <dbReference type="EMBL" id="RLN21965.1"/>
    </source>
</evidence>
<dbReference type="AlphaFoldDB" id="A0A3L6SIJ2"/>
<reference evidence="2" key="1">
    <citation type="journal article" date="2019" name="Nat. Commun.">
        <title>The genome of broomcorn millet.</title>
        <authorList>
            <person name="Zou C."/>
            <person name="Miki D."/>
            <person name="Li D."/>
            <person name="Tang Q."/>
            <person name="Xiao L."/>
            <person name="Rajput S."/>
            <person name="Deng P."/>
            <person name="Jia W."/>
            <person name="Huang R."/>
            <person name="Zhang M."/>
            <person name="Sun Y."/>
            <person name="Hu J."/>
            <person name="Fu X."/>
            <person name="Schnable P.S."/>
            <person name="Li F."/>
            <person name="Zhang H."/>
            <person name="Feng B."/>
            <person name="Zhu X."/>
            <person name="Liu R."/>
            <person name="Schnable J.C."/>
            <person name="Zhu J.-K."/>
            <person name="Zhang H."/>
        </authorList>
    </citation>
    <scope>NUCLEOTIDE SEQUENCE [LARGE SCALE GENOMIC DNA]</scope>
</reference>
<proteinExistence type="predicted"/>
<accession>A0A3L6SIJ2</accession>
<name>A0A3L6SIJ2_PANMI</name>